<accession>A0ABP5IUH2</accession>
<dbReference type="Pfam" id="PF12802">
    <property type="entry name" value="MarR_2"/>
    <property type="match status" value="1"/>
</dbReference>
<dbReference type="SMART" id="SM00529">
    <property type="entry name" value="HTH_DTXR"/>
    <property type="match status" value="1"/>
</dbReference>
<dbReference type="RefSeq" id="WP_344338309.1">
    <property type="nucleotide sequence ID" value="NZ_BAAAPZ010000018.1"/>
</dbReference>
<comment type="caution">
    <text evidence="2">The sequence shown here is derived from an EMBL/GenBank/DDBJ whole genome shotgun (WGS) entry which is preliminary data.</text>
</comment>
<organism evidence="2 3">
    <name type="scientific">Brevibacterium salitolerans</name>
    <dbReference type="NCBI Taxonomy" id="1403566"/>
    <lineage>
        <taxon>Bacteria</taxon>
        <taxon>Bacillati</taxon>
        <taxon>Actinomycetota</taxon>
        <taxon>Actinomycetes</taxon>
        <taxon>Micrococcales</taxon>
        <taxon>Brevibacteriaceae</taxon>
        <taxon>Brevibacterium</taxon>
    </lineage>
</organism>
<dbReference type="EMBL" id="BAAAPZ010000018">
    <property type="protein sequence ID" value="GAA2105438.1"/>
    <property type="molecule type" value="Genomic_DNA"/>
</dbReference>
<gene>
    <name evidence="2" type="ORF">GCM10009823_30870</name>
</gene>
<sequence>MEDLSLSTLIWLRMARFVQNSNQISNSHLRRFGLTVAQFEALAHIRNFQPITQSELARGLTVSDGGVSRMLSRLEREGLIVREPDWKTKHISLTEAGRDLLERAFPSQLRQQAALFDDVLDEEEQRQLHRLMKKLYEHSRVRRVAVESGEASPEDAAGS</sequence>
<dbReference type="Gene3D" id="1.10.10.10">
    <property type="entry name" value="Winged helix-like DNA-binding domain superfamily/Winged helix DNA-binding domain"/>
    <property type="match status" value="1"/>
</dbReference>
<dbReference type="PANTHER" id="PTHR33164">
    <property type="entry name" value="TRANSCRIPTIONAL REGULATOR, MARR FAMILY"/>
    <property type="match status" value="1"/>
</dbReference>
<evidence type="ECO:0000313" key="2">
    <source>
        <dbReference type="EMBL" id="GAA2105438.1"/>
    </source>
</evidence>
<reference evidence="3" key="1">
    <citation type="journal article" date="2019" name="Int. J. Syst. Evol. Microbiol.">
        <title>The Global Catalogue of Microorganisms (GCM) 10K type strain sequencing project: providing services to taxonomists for standard genome sequencing and annotation.</title>
        <authorList>
            <consortium name="The Broad Institute Genomics Platform"/>
            <consortium name="The Broad Institute Genome Sequencing Center for Infectious Disease"/>
            <person name="Wu L."/>
            <person name="Ma J."/>
        </authorList>
    </citation>
    <scope>NUCLEOTIDE SEQUENCE [LARGE SCALE GENOMIC DNA]</scope>
    <source>
        <strain evidence="3">JCM 15900</strain>
    </source>
</reference>
<evidence type="ECO:0000313" key="3">
    <source>
        <dbReference type="Proteomes" id="UP001500984"/>
    </source>
</evidence>
<dbReference type="Proteomes" id="UP001500984">
    <property type="component" value="Unassembled WGS sequence"/>
</dbReference>
<dbReference type="PROSITE" id="PS50995">
    <property type="entry name" value="HTH_MARR_2"/>
    <property type="match status" value="1"/>
</dbReference>
<dbReference type="InterPro" id="IPR039422">
    <property type="entry name" value="MarR/SlyA-like"/>
</dbReference>
<feature type="domain" description="HTH marR-type" evidence="1">
    <location>
        <begin position="1"/>
        <end position="137"/>
    </location>
</feature>
<dbReference type="InterPro" id="IPR000835">
    <property type="entry name" value="HTH_MarR-typ"/>
</dbReference>
<name>A0ABP5IUH2_9MICO</name>
<dbReference type="SUPFAM" id="SSF46785">
    <property type="entry name" value="Winged helix' DNA-binding domain"/>
    <property type="match status" value="1"/>
</dbReference>
<dbReference type="SMART" id="SM00347">
    <property type="entry name" value="HTH_MARR"/>
    <property type="match status" value="1"/>
</dbReference>
<dbReference type="InterPro" id="IPR011991">
    <property type="entry name" value="ArsR-like_HTH"/>
</dbReference>
<dbReference type="CDD" id="cd00090">
    <property type="entry name" value="HTH_ARSR"/>
    <property type="match status" value="1"/>
</dbReference>
<dbReference type="InterPro" id="IPR022689">
    <property type="entry name" value="Iron_dep_repressor"/>
</dbReference>
<keyword evidence="3" id="KW-1185">Reference proteome</keyword>
<protein>
    <submittedName>
        <fullName evidence="2">MarR family transcriptional regulator</fullName>
    </submittedName>
</protein>
<dbReference type="PANTHER" id="PTHR33164:SF85">
    <property type="entry name" value="TRANSCRIPTIONAL REGULATOR, MARR FAMILY"/>
    <property type="match status" value="1"/>
</dbReference>
<dbReference type="InterPro" id="IPR036390">
    <property type="entry name" value="WH_DNA-bd_sf"/>
</dbReference>
<dbReference type="InterPro" id="IPR036388">
    <property type="entry name" value="WH-like_DNA-bd_sf"/>
</dbReference>
<dbReference type="PRINTS" id="PR00598">
    <property type="entry name" value="HTHMARR"/>
</dbReference>
<proteinExistence type="predicted"/>
<evidence type="ECO:0000259" key="1">
    <source>
        <dbReference type="PROSITE" id="PS50995"/>
    </source>
</evidence>